<dbReference type="Proteomes" id="UP000281647">
    <property type="component" value="Unassembled WGS sequence"/>
</dbReference>
<name>A0A432V196_9HYPH</name>
<evidence type="ECO:0008006" key="3">
    <source>
        <dbReference type="Google" id="ProtNLM"/>
    </source>
</evidence>
<proteinExistence type="predicted"/>
<accession>A0A432V196</accession>
<evidence type="ECO:0000313" key="2">
    <source>
        <dbReference type="Proteomes" id="UP000281647"/>
    </source>
</evidence>
<organism evidence="1 2">
    <name type="scientific">Borborobacter arsenicus</name>
    <dbReference type="NCBI Taxonomy" id="1851146"/>
    <lineage>
        <taxon>Bacteria</taxon>
        <taxon>Pseudomonadati</taxon>
        <taxon>Pseudomonadota</taxon>
        <taxon>Alphaproteobacteria</taxon>
        <taxon>Hyphomicrobiales</taxon>
        <taxon>Phyllobacteriaceae</taxon>
        <taxon>Borborobacter</taxon>
    </lineage>
</organism>
<reference evidence="1 2" key="1">
    <citation type="submission" date="2018-11" db="EMBL/GenBank/DDBJ databases">
        <title>Pseudaminobacter arsenicus sp. nov., an arsenic-resistant bacterium isolated from arsenic-rich aquifers.</title>
        <authorList>
            <person name="Mu Y."/>
        </authorList>
    </citation>
    <scope>NUCLEOTIDE SEQUENCE [LARGE SCALE GENOMIC DNA]</scope>
    <source>
        <strain evidence="1 2">CB3</strain>
    </source>
</reference>
<dbReference type="InterPro" id="IPR036890">
    <property type="entry name" value="HATPase_C_sf"/>
</dbReference>
<protein>
    <recommendedName>
        <fullName evidence="3">ATP-binding protein</fullName>
    </recommendedName>
</protein>
<comment type="caution">
    <text evidence="1">The sequence shown here is derived from an EMBL/GenBank/DDBJ whole genome shotgun (WGS) entry which is preliminary data.</text>
</comment>
<gene>
    <name evidence="1" type="ORF">EET67_20690</name>
</gene>
<dbReference type="AlphaFoldDB" id="A0A432V196"/>
<sequence length="405" mass="46068">MRKLDAKRRRWLALRSRNEWKRRRRVRNEIDWGPFKRPPSARHSARRVRIWDGGDVEWAIAAAAGQRPPSPMCFDDNRIGTYAFFEALRQNFQAAIRKKVGFVYRPERSGAMPRIATYFDFGRLDRISTAASVVLAAEYQRVASLVGVVPPTVNLNKWSPEVYAKLTQLGFFEILGIERNVRPVVNGAGATRTMRIIRAQNLDALATIDEALQQLGLFLDPTDNLSDNVFIQFLTALSEAITNVIHHAYSDERLLTDRHIDSLWVAATADRSDNSLTVVVFDQGATIPATYPRIERLEKVRRFLQRAISRRTSGHPFKDDGTYIRAAMRYGGSRTDQRHRGLGLPQMFEALMRIGEGSLSVYSRGGWCKRNHNGRFTSGALQYSIGGTLVEWSVRLPAETLRYEN</sequence>
<keyword evidence="2" id="KW-1185">Reference proteome</keyword>
<evidence type="ECO:0000313" key="1">
    <source>
        <dbReference type="EMBL" id="RUM95940.1"/>
    </source>
</evidence>
<dbReference type="OrthoDB" id="7605169at2"/>
<dbReference type="Gene3D" id="3.30.565.10">
    <property type="entry name" value="Histidine kinase-like ATPase, C-terminal domain"/>
    <property type="match status" value="1"/>
</dbReference>
<dbReference type="RefSeq" id="WP_128628292.1">
    <property type="nucleotide sequence ID" value="NZ_RKST01000027.1"/>
</dbReference>
<dbReference type="EMBL" id="RKST01000027">
    <property type="protein sequence ID" value="RUM95940.1"/>
    <property type="molecule type" value="Genomic_DNA"/>
</dbReference>